<comment type="caution">
    <text evidence="3">The sequence shown here is derived from an EMBL/GenBank/DDBJ whole genome shotgun (WGS) entry which is preliminary data.</text>
</comment>
<gene>
    <name evidence="3" type="ORF">B0I24_103227</name>
    <name evidence="4" type="ORF">CWE07_03125</name>
</gene>
<feature type="compositionally biased region" description="Polar residues" evidence="2">
    <location>
        <begin position="37"/>
        <end position="48"/>
    </location>
</feature>
<evidence type="ECO:0000313" key="4">
    <source>
        <dbReference type="EMBL" id="RUO27628.1"/>
    </source>
</evidence>
<dbReference type="OrthoDB" id="9990346at2"/>
<feature type="compositionally biased region" description="Low complexity" evidence="2">
    <location>
        <begin position="19"/>
        <end position="36"/>
    </location>
</feature>
<name>A0A327X039_9GAMM</name>
<protein>
    <submittedName>
        <fullName evidence="3">Uncharacterized protein</fullName>
    </submittedName>
</protein>
<organism evidence="3 5">
    <name type="scientific">Aliidiomarina maris</name>
    <dbReference type="NCBI Taxonomy" id="531312"/>
    <lineage>
        <taxon>Bacteria</taxon>
        <taxon>Pseudomonadati</taxon>
        <taxon>Pseudomonadota</taxon>
        <taxon>Gammaproteobacteria</taxon>
        <taxon>Alteromonadales</taxon>
        <taxon>Idiomarinaceae</taxon>
        <taxon>Aliidiomarina</taxon>
    </lineage>
</organism>
<dbReference type="EMBL" id="QLMD01000003">
    <property type="protein sequence ID" value="RAJ99227.1"/>
    <property type="molecule type" value="Genomic_DNA"/>
</dbReference>
<reference evidence="4 6" key="1">
    <citation type="journal article" date="2018" name="Front. Microbiol.">
        <title>Genome-Based Analysis Reveals the Taxonomy and Diversity of the Family Idiomarinaceae.</title>
        <authorList>
            <person name="Liu Y."/>
            <person name="Lai Q."/>
            <person name="Shao Z."/>
        </authorList>
    </citation>
    <scope>NUCLEOTIDE SEQUENCE [LARGE SCALE GENOMIC DNA]</scope>
    <source>
        <strain evidence="4 6">CF12-14</strain>
    </source>
</reference>
<keyword evidence="6" id="KW-1185">Reference proteome</keyword>
<evidence type="ECO:0000313" key="6">
    <source>
        <dbReference type="Proteomes" id="UP000287865"/>
    </source>
</evidence>
<feature type="coiled-coil region" evidence="1">
    <location>
        <begin position="74"/>
        <end position="108"/>
    </location>
</feature>
<dbReference type="Proteomes" id="UP000249203">
    <property type="component" value="Unassembled WGS sequence"/>
</dbReference>
<proteinExistence type="predicted"/>
<evidence type="ECO:0000313" key="5">
    <source>
        <dbReference type="Proteomes" id="UP000249203"/>
    </source>
</evidence>
<evidence type="ECO:0000256" key="2">
    <source>
        <dbReference type="SAM" id="MobiDB-lite"/>
    </source>
</evidence>
<dbReference type="Proteomes" id="UP000287865">
    <property type="component" value="Unassembled WGS sequence"/>
</dbReference>
<dbReference type="AlphaFoldDB" id="A0A327X039"/>
<accession>A0A327X039</accession>
<evidence type="ECO:0000256" key="1">
    <source>
        <dbReference type="SAM" id="Coils"/>
    </source>
</evidence>
<sequence length="128" mass="14325">MLNISTQANLSAVYEANPASQAQRQQQHASAEQSAALIQSLQAPSQSREGFLEEAQRLTLLARMGVDIDTLNDIEGKIEQLESIETRNKEQQSELESLLEQRKQLFRDAMERKNGENLPAGSIMSFHV</sequence>
<evidence type="ECO:0000313" key="3">
    <source>
        <dbReference type="EMBL" id="RAJ99227.1"/>
    </source>
</evidence>
<reference evidence="3 5" key="2">
    <citation type="submission" date="2018-06" db="EMBL/GenBank/DDBJ databases">
        <title>Genomic Encyclopedia of Type Strains, Phase III (KMG-III): the genomes of soil and plant-associated and newly described type strains.</title>
        <authorList>
            <person name="Whitman W."/>
        </authorList>
    </citation>
    <scope>NUCLEOTIDE SEQUENCE [LARGE SCALE GENOMIC DNA]</scope>
    <source>
        <strain evidence="3 5">CGMCC 1.15366</strain>
    </source>
</reference>
<dbReference type="RefSeq" id="WP_111568831.1">
    <property type="nucleotide sequence ID" value="NZ_PIPK01000002.1"/>
</dbReference>
<dbReference type="EMBL" id="PIPK01000002">
    <property type="protein sequence ID" value="RUO27628.1"/>
    <property type="molecule type" value="Genomic_DNA"/>
</dbReference>
<keyword evidence="1" id="KW-0175">Coiled coil</keyword>
<feature type="region of interest" description="Disordered" evidence="2">
    <location>
        <begin position="18"/>
        <end position="48"/>
    </location>
</feature>